<dbReference type="Pfam" id="PF07732">
    <property type="entry name" value="Cu-oxidase_3"/>
    <property type="match status" value="1"/>
</dbReference>
<proteinExistence type="predicted"/>
<evidence type="ECO:0000313" key="1">
    <source>
        <dbReference type="EMBL" id="KAK8485571.1"/>
    </source>
</evidence>
<dbReference type="InterPro" id="IPR011707">
    <property type="entry name" value="Cu-oxidase-like_N"/>
</dbReference>
<name>A0ABR1ZYW8_9ROSI</name>
<dbReference type="Proteomes" id="UP001396334">
    <property type="component" value="Unassembled WGS sequence"/>
</dbReference>
<reference evidence="1 2" key="1">
    <citation type="journal article" date="2024" name="G3 (Bethesda)">
        <title>Genome assembly of Hibiscus sabdariffa L. provides insights into metabolisms of medicinal natural products.</title>
        <authorList>
            <person name="Kim T."/>
        </authorList>
    </citation>
    <scope>NUCLEOTIDE SEQUENCE [LARGE SCALE GENOMIC DNA]</scope>
    <source>
        <strain evidence="1">TK-2024</strain>
        <tissue evidence="1">Old leaves</tissue>
    </source>
</reference>
<comment type="caution">
    <text evidence="1">The sequence shown here is derived from an EMBL/GenBank/DDBJ whole genome shotgun (WGS) entry which is preliminary data.</text>
</comment>
<gene>
    <name evidence="1" type="ORF">V6N11_057156</name>
</gene>
<organism evidence="1 2">
    <name type="scientific">Hibiscus sabdariffa</name>
    <name type="common">roselle</name>
    <dbReference type="NCBI Taxonomy" id="183260"/>
    <lineage>
        <taxon>Eukaryota</taxon>
        <taxon>Viridiplantae</taxon>
        <taxon>Streptophyta</taxon>
        <taxon>Embryophyta</taxon>
        <taxon>Tracheophyta</taxon>
        <taxon>Spermatophyta</taxon>
        <taxon>Magnoliopsida</taxon>
        <taxon>eudicotyledons</taxon>
        <taxon>Gunneridae</taxon>
        <taxon>Pentapetalae</taxon>
        <taxon>rosids</taxon>
        <taxon>malvids</taxon>
        <taxon>Malvales</taxon>
        <taxon>Malvaceae</taxon>
        <taxon>Malvoideae</taxon>
        <taxon>Hibiscus</taxon>
    </lineage>
</organism>
<accession>A0ABR1ZYW8</accession>
<protein>
    <submittedName>
        <fullName evidence="1">Uncharacterized protein</fullName>
    </submittedName>
</protein>
<dbReference type="EMBL" id="JBBPBN010000494">
    <property type="protein sequence ID" value="KAK8485571.1"/>
    <property type="molecule type" value="Genomic_DNA"/>
</dbReference>
<keyword evidence="2" id="KW-1185">Reference proteome</keyword>
<sequence length="162" mass="17205">MTTLLVANENYLGPEIQASNGDTIFVNVHNQVWRLVEGYSEKKQDISAPTKGRIRFHEEGGSSNSQSDFSTLGVGDPQGAPSALVTLVDAAPLCAVSETVPVSTPLAAANTATSLDEGEDNAVPEEEDCMFLRVFCLGMSMMFSFRGVSYAVAAPALDAIEE</sequence>
<evidence type="ECO:0000313" key="2">
    <source>
        <dbReference type="Proteomes" id="UP001396334"/>
    </source>
</evidence>